<sequence length="124" mass="13555">MKRALKRWWVYLAAVPLADGKSAFRLGRSVDLAATLKQVQEASPARIAKVWTMPTCSERAAHAAVAGMASALGEYWQHGSWLHMRTDQDADKGAMRSAMEAAGAHADWPDGAGGKCWREFRLDG</sequence>
<accession>A0AAX0I514</accession>
<organism evidence="1 2">
    <name type="scientific">Xanthomonas campestris pv. glycines</name>
    <dbReference type="NCBI Taxonomy" id="473421"/>
    <lineage>
        <taxon>Bacteria</taxon>
        <taxon>Pseudomonadati</taxon>
        <taxon>Pseudomonadota</taxon>
        <taxon>Gammaproteobacteria</taxon>
        <taxon>Lysobacterales</taxon>
        <taxon>Lysobacteraceae</taxon>
        <taxon>Xanthomonas</taxon>
    </lineage>
</organism>
<dbReference type="RefSeq" id="WP_029828812.1">
    <property type="nucleotide sequence ID" value="NZ_CP026334.1"/>
</dbReference>
<dbReference type="EMBL" id="MKCQ01000028">
    <property type="protein sequence ID" value="OEY98647.1"/>
    <property type="molecule type" value="Genomic_DNA"/>
</dbReference>
<evidence type="ECO:0000313" key="2">
    <source>
        <dbReference type="Proteomes" id="UP000175852"/>
    </source>
</evidence>
<dbReference type="AlphaFoldDB" id="A0AAX0I514"/>
<proteinExistence type="predicted"/>
<reference evidence="1 2" key="1">
    <citation type="submission" date="2016-09" db="EMBL/GenBank/DDBJ databases">
        <authorList>
            <person name="Wen S.-F."/>
            <person name="Lo A.-C."/>
            <person name="Lin C.-J."/>
            <person name="Tseng T.-T."/>
        </authorList>
    </citation>
    <scope>NUCLEOTIDE SEQUENCE [LARGE SCALE GENOMIC DNA]</scope>
    <source>
        <strain evidence="1 2">12609</strain>
    </source>
</reference>
<evidence type="ECO:0000313" key="1">
    <source>
        <dbReference type="EMBL" id="OEY98647.1"/>
    </source>
</evidence>
<evidence type="ECO:0008006" key="3">
    <source>
        <dbReference type="Google" id="ProtNLM"/>
    </source>
</evidence>
<protein>
    <recommendedName>
        <fullName evidence="3">GIY-YIG nuclease family protein</fullName>
    </recommendedName>
</protein>
<gene>
    <name evidence="1" type="ORF">BIY41_09785</name>
</gene>
<dbReference type="Proteomes" id="UP000175852">
    <property type="component" value="Unassembled WGS sequence"/>
</dbReference>
<name>A0AAX0I514_XANCG</name>
<comment type="caution">
    <text evidence="1">The sequence shown here is derived from an EMBL/GenBank/DDBJ whole genome shotgun (WGS) entry which is preliminary data.</text>
</comment>